<name>A0ABS5F1K8_9PROT</name>
<dbReference type="EMBL" id="JAAGBB010000023">
    <property type="protein sequence ID" value="MBR0666468.1"/>
    <property type="molecule type" value="Genomic_DNA"/>
</dbReference>
<comment type="caution">
    <text evidence="1">The sequence shown here is derived from an EMBL/GenBank/DDBJ whole genome shotgun (WGS) entry which is preliminary data.</text>
</comment>
<gene>
    <name evidence="1" type="ORF">GXW71_19065</name>
</gene>
<organism evidence="1 2">
    <name type="scientific">Plastoroseomonas hellenica</name>
    <dbReference type="NCBI Taxonomy" id="2687306"/>
    <lineage>
        <taxon>Bacteria</taxon>
        <taxon>Pseudomonadati</taxon>
        <taxon>Pseudomonadota</taxon>
        <taxon>Alphaproteobacteria</taxon>
        <taxon>Acetobacterales</taxon>
        <taxon>Acetobacteraceae</taxon>
        <taxon>Plastoroseomonas</taxon>
    </lineage>
</organism>
<evidence type="ECO:0000313" key="1">
    <source>
        <dbReference type="EMBL" id="MBR0666468.1"/>
    </source>
</evidence>
<accession>A0ABS5F1K8</accession>
<evidence type="ECO:0000313" key="2">
    <source>
        <dbReference type="Proteomes" id="UP001196870"/>
    </source>
</evidence>
<dbReference type="RefSeq" id="WP_211854140.1">
    <property type="nucleotide sequence ID" value="NZ_JAAGBB010000023.1"/>
</dbReference>
<sequence>MNDVETLLGQRIEALAARLKPRHPVIERVGDQSYLRIPEDGLSLVLPDHAHVGAVQLHAEGHEGYAGFPHRIPCGLAFAMSRDRVRQLLGPPEASGEAALVPILGSKPAWDRFALGATTLHAEYADDLQAVQMFTITASQAA</sequence>
<proteinExistence type="predicted"/>
<reference evidence="2" key="1">
    <citation type="journal article" date="2021" name="Syst. Appl. Microbiol.">
        <title>Roseomonas hellenica sp. nov., isolated from roots of wild-growing Alkanna tinctoria.</title>
        <authorList>
            <person name="Rat A."/>
            <person name="Naranjo H.D."/>
            <person name="Lebbe L."/>
            <person name="Cnockaert M."/>
            <person name="Krigas N."/>
            <person name="Grigoriadou K."/>
            <person name="Maloupa E."/>
            <person name="Willems A."/>
        </authorList>
    </citation>
    <scope>NUCLEOTIDE SEQUENCE [LARGE SCALE GENOMIC DNA]</scope>
    <source>
        <strain evidence="2">LMG 31523</strain>
    </source>
</reference>
<protein>
    <submittedName>
        <fullName evidence="1">Uncharacterized protein</fullName>
    </submittedName>
</protein>
<dbReference type="Proteomes" id="UP001196870">
    <property type="component" value="Unassembled WGS sequence"/>
</dbReference>
<keyword evidence="2" id="KW-1185">Reference proteome</keyword>